<dbReference type="EMBL" id="CAAALY010096023">
    <property type="protein sequence ID" value="VEL28570.1"/>
    <property type="molecule type" value="Genomic_DNA"/>
</dbReference>
<dbReference type="AlphaFoldDB" id="A0A3S5AP82"/>
<evidence type="ECO:0000313" key="2">
    <source>
        <dbReference type="Proteomes" id="UP000784294"/>
    </source>
</evidence>
<organism evidence="1 2">
    <name type="scientific">Protopolystoma xenopodis</name>
    <dbReference type="NCBI Taxonomy" id="117903"/>
    <lineage>
        <taxon>Eukaryota</taxon>
        <taxon>Metazoa</taxon>
        <taxon>Spiralia</taxon>
        <taxon>Lophotrochozoa</taxon>
        <taxon>Platyhelminthes</taxon>
        <taxon>Monogenea</taxon>
        <taxon>Polyopisthocotylea</taxon>
        <taxon>Polystomatidea</taxon>
        <taxon>Polystomatidae</taxon>
        <taxon>Protopolystoma</taxon>
    </lineage>
</organism>
<accession>A0A3S5AP82</accession>
<proteinExistence type="predicted"/>
<dbReference type="GO" id="GO:0055085">
    <property type="term" value="P:transmembrane transport"/>
    <property type="evidence" value="ECO:0007669"/>
    <property type="project" value="InterPro"/>
</dbReference>
<dbReference type="Proteomes" id="UP000784294">
    <property type="component" value="Unassembled WGS sequence"/>
</dbReference>
<dbReference type="OrthoDB" id="6286541at2759"/>
<protein>
    <submittedName>
        <fullName evidence="1">Uncharacterized protein</fullName>
    </submittedName>
</protein>
<evidence type="ECO:0000313" key="1">
    <source>
        <dbReference type="EMBL" id="VEL28570.1"/>
    </source>
</evidence>
<gene>
    <name evidence="1" type="ORF">PXEA_LOCUS22010</name>
</gene>
<keyword evidence="2" id="KW-1185">Reference proteome</keyword>
<name>A0A3S5AP82_9PLAT</name>
<dbReference type="GO" id="GO:0016020">
    <property type="term" value="C:membrane"/>
    <property type="evidence" value="ECO:0007669"/>
    <property type="project" value="InterPro"/>
</dbReference>
<sequence length="72" mass="7841">MGDPLTPAILLCIRSMAAPLGFFMASHTSVLHESLLIDLADFATGQADPRWVGAWWLGWLPLSGFTARLSLE</sequence>
<dbReference type="Pfam" id="PF03137">
    <property type="entry name" value="OATP"/>
    <property type="match status" value="1"/>
</dbReference>
<dbReference type="InterPro" id="IPR004156">
    <property type="entry name" value="OATP"/>
</dbReference>
<reference evidence="1" key="1">
    <citation type="submission" date="2018-11" db="EMBL/GenBank/DDBJ databases">
        <authorList>
            <consortium name="Pathogen Informatics"/>
        </authorList>
    </citation>
    <scope>NUCLEOTIDE SEQUENCE</scope>
</reference>
<comment type="caution">
    <text evidence="1">The sequence shown here is derived from an EMBL/GenBank/DDBJ whole genome shotgun (WGS) entry which is preliminary data.</text>
</comment>